<dbReference type="SUPFAM" id="SSF49299">
    <property type="entry name" value="PKD domain"/>
    <property type="match status" value="2"/>
</dbReference>
<evidence type="ECO:0000313" key="3">
    <source>
        <dbReference type="Proteomes" id="UP000192472"/>
    </source>
</evidence>
<feature type="domain" description="PKD" evidence="1">
    <location>
        <begin position="1716"/>
        <end position="1775"/>
    </location>
</feature>
<dbReference type="Pfam" id="PF18962">
    <property type="entry name" value="Por_Secre_tail"/>
    <property type="match status" value="1"/>
</dbReference>
<dbReference type="Gene3D" id="3.40.50.1820">
    <property type="entry name" value="alpha/beta hydrolase"/>
    <property type="match status" value="1"/>
</dbReference>
<name>A0A1W2GIC0_REIFA</name>
<dbReference type="InterPro" id="IPR022409">
    <property type="entry name" value="PKD/Chitinase_dom"/>
</dbReference>
<dbReference type="InterPro" id="IPR000601">
    <property type="entry name" value="PKD_dom"/>
</dbReference>
<gene>
    <name evidence="2" type="ORF">SAMN04488029_2676</name>
</gene>
<dbReference type="RefSeq" id="WP_084373346.1">
    <property type="nucleotide sequence ID" value="NZ_FWYF01000003.1"/>
</dbReference>
<dbReference type="NCBIfam" id="TIGR04183">
    <property type="entry name" value="Por_Secre_tail"/>
    <property type="match status" value="1"/>
</dbReference>
<dbReference type="CDD" id="cd00146">
    <property type="entry name" value="PKD"/>
    <property type="match status" value="1"/>
</dbReference>
<dbReference type="Proteomes" id="UP000192472">
    <property type="component" value="Unassembled WGS sequence"/>
</dbReference>
<dbReference type="STRING" id="692418.SAMN04488029_2676"/>
<dbReference type="Pfam" id="PF18911">
    <property type="entry name" value="PKD_4"/>
    <property type="match status" value="1"/>
</dbReference>
<dbReference type="EMBL" id="FWYF01000003">
    <property type="protein sequence ID" value="SMD36036.1"/>
    <property type="molecule type" value="Genomic_DNA"/>
</dbReference>
<proteinExistence type="predicted"/>
<evidence type="ECO:0000259" key="1">
    <source>
        <dbReference type="PROSITE" id="PS50093"/>
    </source>
</evidence>
<dbReference type="Gene3D" id="2.60.40.10">
    <property type="entry name" value="Immunoglobulins"/>
    <property type="match status" value="2"/>
</dbReference>
<dbReference type="SUPFAM" id="SSF53474">
    <property type="entry name" value="alpha/beta-Hydrolases"/>
    <property type="match status" value="1"/>
</dbReference>
<sequence>MKELKNLVAFARLVILIIMVCLAKVSNSQTTNPLINYQTDFTNVAWVKKIQSLTGSGDGVVIQGMAADTLNPENPRLFITGTFSGNLTLNTTGIQDLTGGPRGAYFLISLDKNGTILMAKGTEGQGHSAGVDVVVDRLGNVYSCGLFGPTTTNLFPESLFPVTSGSFIIKYSRANDYEEEWIVYSRSANPAANDNGFSIIRDIEISKANNRLYALYDYRGLIGLKECNIINGCNSTESTFSWHPGGDNTTQIGLMSIDIFDGRILSTENTHGSRSRKFARALAIDDHNTVYFGGNFNDGKIGFGTNDFGIPFYAGVGQVIGGANANPTIAGATELIPFIFRKTLNEDIKALTLDYDLGDESDPNYAVLSDIDVTSNGDLLISGYFNGEIEFDPASLNGTRLTSTPNLDGGAAKSDLFLARYTIKPYSDNLKLIWALSEGGPLSDEPSEIYALKGKVFVTGNFSIGKPTLEEGEESYNNWAIFDSQRESSPISLKSVDDANNDYFVAEYDEFNGKLINATAFNNNQQTYYRQNSHPIGFGGLVTLDESFFFNSSYVGDWTPVLFEYAMNFKPTHHINAITNVGDSLYFSGGFRNDIETHHIVFSTSEDGSIEIDNNGAQDKETGFFGKFVTKDPSLITIYINEILPTSESDTYEAYSVELWNYEKGSISVKTINDDKQAIFFRDDLKDGEGNLTAIDEIYVLRDPTESSDELLGKMTFYYPEKDAVDQRKKHAIINIHKYLSAYDQHPVYKNNFDWKYKNWFRYNYQKPNSVYSDDKAVHLDGNLHYPTTMFVLPYADSSDIKGYHPKNINPSRQPVVFVHGFTGTDGYWGNDGGYVNPTKDTPDNNFGGKVDYPYTSYPGRLRNLDETSNQRNLDIWEYYYPPDANWIETGYLFGHDLENVLLPNYNEGVKTDIIAHSMGGLVTRSYVENKCYQYLSIGASLEPEKTYLSYTNNIRRVMFLGTPQHGTWSSHLIYHELLINETLLTDLLDKDSDAPASRALGVGCKEYEILNNTENFSSNGVKYVQISGMTKDGLNNSPIPVESPRHEDGIVAMSSANLLNFGVDVGFLPAHSHKHLNNPDTGRDTEYEITQVEKQYIPIIMYEYISSVDGHIMTRDIFDQYQSGGEGLELPATSFTGKGDVRYNVTMPIVRFKNSYSGELWKPDKFFNPFGEGTGEELLDGLLIDEILQRQSEGKGGLRFKVEDITYDGESGISLAPFAISPANPHLPLARTQPYTPLNREDLIERLKDYGTGAIETLPNNSFKFKLPKYSAQWELGAVLEEIAIGWKRSALSKGTWLNYSQNNLSEREYKKLFPGDNESHSFYGFTSGLPNVFKSVGDISQSYKTLEFEFEQSPLPGVRLNIPTSHWGVGWLSSKKSHENVPVWLKTFAYDHTQASSKMLKIAQELSPSRKIENHWFNLSEGDNPGMNLQWTTTSYNELNLNPVQINFLEKNEFYHESGEFAYGDEERVLEGIDDAGVDRIVSGDGLDEPLKFLVDGYINSINFLVYTGDNGVGSEVILVDPSESIVTPTTNGIEYYESLDGKIKGYDIRSDYVSYTGMWKVLIDGQNFLPNKEFVVSHGRDSRNLLVASIVDEEISGQTVVQTHLSLDIPTSDLSAVGVYYDTLGHVYPVDLNDLGQGFDLVAEDGVFTGVVERHGRDTLDYYLQVLMQGEMNGQSFWRTAKGTITGCKLFADFGFKNEPLCVGRELHFQDSTFLFDNQSQTTSMIWDFGDGFTSTEKNPIHQYASTGEFNVELIVRTNTGCTDTVNKTITVYPTPEPSQLLFNNEDVESNPLEVCSNVPAKLSVEEGSHSYAWSEVDDSNNVLADNFEFTPSETGDYFVKVGNQFGCTSNSDTIGIVISKATLVSIAPDGPTTFCPGGTVELIPTVEDEDIVTYIWTREFPEGVFSQVGSNPVYIASDNGNYFLAVENDLGCIAYSDTVEVRVENGLSAPVINVLSDTNGLSFCSNPSDSVVLELTNVEGYSSFEWHVSGSGQSTTTGLSIKLDTSSHILVVKNSHRSAISNSGSPDEANSPRSDVRPFGLAKYYVRAIGGSESCQGLVASNQIFVDIKQPPLLPGMYPFVHYFHEGKNTIYQGSFYGYNHEPSDDAIINAEYTPGKNGLPPIELCVSDGAVATLVGHFHAERSSSRSGFLEAAPNQNTHHYSTSWTKNGEFFSNEPQITLTEIDDAGEYNVVVTNTNNGCIVIDTVTVLTHSENDESLDLSLNNVELEDFQGTISQAYVGLPGKIEIEATEGFERYWFPVLDNDNIPFNEMELSYDNKITIPAFTDSFKVGQPGKPGIINVWAMNDGNSGCTTRSDTVFAQWNMTPFIAVTNNTGDFNPELPGSIFHNSTQFGTSQVLSYCSSNEGTRLRFSLPTGYLEGSEWDNSIVGENRWDYFDWKFNEETISTLRSANIFEQGEGELRLTVTQSVNGMDSSITTPPIYIVDDYYSGFNVYTNYDDYLEQDQEMLNPDGPNSPLVVVCGCNNVTYNSPELARRNGIMKYSLGECSGTEGDPDQLFVGRNIWLVADRVKENFNYIWSIKLSDEIPADTLYGPGPHEITLTCLGQTTITLNAEPYLQPVNSGWNGCGIARQTLDVISPGCGGLTTSIEPEDQCGKIYNWGDYLFVDEVDPPCINEPFETGDLLYEFEFVGPTGTFQAISSKDSIPLNDSVISGFTCGIYDVRVRTNFAGISSNYSDFGCSIEVKPTTYLVNCPSVNKGYNITFNAGYHPCAEGYKWTVIPHCSTSGCGGGFETFTLFPTINLEDFQSDLELGGSYGISVQVLYNTNQYSQPSSECVFDLETVRESWLEPCEQVISNFGEGNGSCLGDKLNVHEVDESVKYYEFEVFNAQGQSIGEGHSSSSAPSIYLINDLVTTPFPLTYAETYSARVRPRVNYLGRTTVGDWGGTCLFTVENLPVGSLIDEHCDTTLPLSGYAEIQDVEGAVAYYYEFKQGLAVLFSDTIEPEGCDSPTRIILSQVRNLLGEGLVPGATYNVGVFPIMENGQVSEQSNICTLEVSDEQFRPVITSPECDGVAFGKITADQDQWTTLNFMGYDIKYNWEINSSTFDVPISIITETGILNVLDIPGIKSNNVCSVRVRYIIDDDLEGEFSNWCSISVKGINANGDISLCEEEEIELIAAAGESYLWSTGATTREISVDRTGSYSVQIKSSTGTVFQSETINVSINEVVFGGEIGGEQNVCFNSRPESVFNILPATGGDGQYLYEWYERENCEGDWKLIPGENGLNYTPPSEVSIDLCYVRFVRNRCNNQVSNIVRISVADSLIAGSIGADQEICAPVFSNWTRVVGLIESGTLIRKGEFQPLGWNAGAISVQNLKTGNYLSTTILETNKNRALGISYENSDESLTTIEYAILFNDKGFAHITKRGEIVLGSKVAYKYNDVFKLELHDNGIYFYKNDQLYFDLSEEIVDPTIVDVSLKDPGSTLNKVTIGEIPKTIESLEPASGGLGDLMYQWESQLGCLSNNWYPIENTDMDMLTPINMDGSYCYRRMVTDACDTVYSNIVHVMTKDCDDSITSSRTLGEQNENIISASDSYLDLLKIFPNPISHGLLHVSIEVSTDLQVSSLEIYDISGNVIRRFEQGDLSLVAGQKVLHLDIDFDSLPEGIYMVYLNTDSGLIGKRLIVMADNK</sequence>
<dbReference type="SMART" id="SM00089">
    <property type="entry name" value="PKD"/>
    <property type="match status" value="2"/>
</dbReference>
<dbReference type="InterPro" id="IPR029058">
    <property type="entry name" value="AB_hydrolase_fold"/>
</dbReference>
<organism evidence="2 3">
    <name type="scientific">Reichenbachiella faecimaris</name>
    <dbReference type="NCBI Taxonomy" id="692418"/>
    <lineage>
        <taxon>Bacteria</taxon>
        <taxon>Pseudomonadati</taxon>
        <taxon>Bacteroidota</taxon>
        <taxon>Cytophagia</taxon>
        <taxon>Cytophagales</taxon>
        <taxon>Reichenbachiellaceae</taxon>
        <taxon>Reichenbachiella</taxon>
    </lineage>
</organism>
<dbReference type="OrthoDB" id="1488710at2"/>
<dbReference type="PROSITE" id="PS50093">
    <property type="entry name" value="PKD"/>
    <property type="match status" value="1"/>
</dbReference>
<accession>A0A1W2GIC0</accession>
<protein>
    <submittedName>
        <fullName evidence="2">Por secretion system C-terminal sorting domain-containing protein</fullName>
    </submittedName>
</protein>
<dbReference type="InterPro" id="IPR013783">
    <property type="entry name" value="Ig-like_fold"/>
</dbReference>
<dbReference type="InterPro" id="IPR026444">
    <property type="entry name" value="Secre_tail"/>
</dbReference>
<dbReference type="InterPro" id="IPR035986">
    <property type="entry name" value="PKD_dom_sf"/>
</dbReference>
<keyword evidence="3" id="KW-1185">Reference proteome</keyword>
<evidence type="ECO:0000313" key="2">
    <source>
        <dbReference type="EMBL" id="SMD36036.1"/>
    </source>
</evidence>
<reference evidence="2 3" key="1">
    <citation type="submission" date="2017-04" db="EMBL/GenBank/DDBJ databases">
        <authorList>
            <person name="Afonso C.L."/>
            <person name="Miller P.J."/>
            <person name="Scott M.A."/>
            <person name="Spackman E."/>
            <person name="Goraichik I."/>
            <person name="Dimitrov K.M."/>
            <person name="Suarez D.L."/>
            <person name="Swayne D.E."/>
        </authorList>
    </citation>
    <scope>NUCLEOTIDE SEQUENCE [LARGE SCALE GENOMIC DNA]</scope>
    <source>
        <strain evidence="2 3">DSM 26133</strain>
    </source>
</reference>